<reference evidence="3" key="1">
    <citation type="submission" date="2023-03" db="EMBL/GenBank/DDBJ databases">
        <title>Edaphobacter sp.</title>
        <authorList>
            <person name="Huber K.J."/>
            <person name="Papendorf J."/>
            <person name="Pilke C."/>
            <person name="Bunk B."/>
            <person name="Sproeer C."/>
            <person name="Pester M."/>
        </authorList>
    </citation>
    <scope>NUCLEOTIDE SEQUENCE</scope>
    <source>
        <strain evidence="3">DSM 110680</strain>
    </source>
</reference>
<name>A0AAU7DL59_9BACT</name>
<dbReference type="PANTHER" id="PTHR36453:SF1">
    <property type="entry name" value="RIGHT HANDED BETA HELIX DOMAIN-CONTAINING PROTEIN"/>
    <property type="match status" value="1"/>
</dbReference>
<dbReference type="InterPro" id="IPR012334">
    <property type="entry name" value="Pectin_lyas_fold"/>
</dbReference>
<dbReference type="Pfam" id="PF13229">
    <property type="entry name" value="Beta_helix"/>
    <property type="match status" value="1"/>
</dbReference>
<dbReference type="InterPro" id="IPR011050">
    <property type="entry name" value="Pectin_lyase_fold/virulence"/>
</dbReference>
<feature type="signal peptide" evidence="1">
    <location>
        <begin position="1"/>
        <end position="18"/>
    </location>
</feature>
<accession>A0AAU7DL59</accession>
<evidence type="ECO:0000313" key="3">
    <source>
        <dbReference type="EMBL" id="XBH17810.1"/>
    </source>
</evidence>
<dbReference type="AlphaFoldDB" id="A0AAU7DL59"/>
<dbReference type="InterPro" id="IPR039448">
    <property type="entry name" value="Beta_helix"/>
</dbReference>
<gene>
    <name evidence="3" type="ORF">P8935_00415</name>
</gene>
<feature type="chain" id="PRO_5043974991" evidence="1">
    <location>
        <begin position="19"/>
        <end position="555"/>
    </location>
</feature>
<dbReference type="PANTHER" id="PTHR36453">
    <property type="entry name" value="SECRETED PROTEIN-RELATED"/>
    <property type="match status" value="1"/>
</dbReference>
<sequence length="555" mass="58884">MQSTKFITAMFLATLAFAGARARCQANITESQNPAIYVDSEKGSDAALNAMTTMSANAALAKINSVGTSVAPLQTIQSAINLATLKNQLNVGAKIIVNPGVYRESLNIGASQTAAPLTIEAATTGTTYISGSDAISGGWSAQSGGVYSHAWTYNFGTCPTPSGWPSMSTLARRTEMVFVNGNSLTQVLSSSSLSPGKFYVNESSNQLLIKPPVNTNMSTASVEVATRSQILSISGRSNVVVRGMVIEHARSCVNQNAAVISNSSGVLVDNVQAVWNNWGGLEISNSNNITVQNSVGSHNGGVGFHGYQDTNSLWENNKTDYNNWRGAEGGLLDWGMGGFKSMLMHTATVLNHHSYGNQAQGLWFDTDNKNITINGVYLSNNELADLQLEASEGPITVENSHLCNSRAGVELLNAAKVTFKSNTFYNNGTSGQQYDAQIFLGGRSGGHVIRDWQSGAYYNIYTNDTVMTGNVVVDSNSGQHVFGTYLSSGAFYDFKSTLNAGSNRWYDPHTTSAFELVNGSKVSFSGWKSAMGTDYSSSWGAPSSSPAGACAIAAQ</sequence>
<evidence type="ECO:0000256" key="1">
    <source>
        <dbReference type="SAM" id="SignalP"/>
    </source>
</evidence>
<dbReference type="RefSeq" id="WP_348263035.1">
    <property type="nucleotide sequence ID" value="NZ_CP121196.1"/>
</dbReference>
<keyword evidence="1" id="KW-0732">Signal</keyword>
<dbReference type="SUPFAM" id="SSF51126">
    <property type="entry name" value="Pectin lyase-like"/>
    <property type="match status" value="1"/>
</dbReference>
<evidence type="ECO:0000259" key="2">
    <source>
        <dbReference type="Pfam" id="PF13229"/>
    </source>
</evidence>
<proteinExistence type="predicted"/>
<dbReference type="EMBL" id="CP121196">
    <property type="protein sequence ID" value="XBH17810.1"/>
    <property type="molecule type" value="Genomic_DNA"/>
</dbReference>
<dbReference type="Gene3D" id="2.160.20.10">
    <property type="entry name" value="Single-stranded right-handed beta-helix, Pectin lyase-like"/>
    <property type="match status" value="1"/>
</dbReference>
<protein>
    <submittedName>
        <fullName evidence="3">Right-handed parallel beta-helix repeat-containing protein</fullName>
    </submittedName>
</protein>
<feature type="domain" description="Right handed beta helix" evidence="2">
    <location>
        <begin position="258"/>
        <end position="424"/>
    </location>
</feature>
<organism evidence="3">
    <name type="scientific">Telmatobacter sp. DSM 110680</name>
    <dbReference type="NCBI Taxonomy" id="3036704"/>
    <lineage>
        <taxon>Bacteria</taxon>
        <taxon>Pseudomonadati</taxon>
        <taxon>Acidobacteriota</taxon>
        <taxon>Terriglobia</taxon>
        <taxon>Terriglobales</taxon>
        <taxon>Acidobacteriaceae</taxon>
        <taxon>Telmatobacter</taxon>
    </lineage>
</organism>